<protein>
    <submittedName>
        <fullName evidence="3">Uncharacterized protein</fullName>
    </submittedName>
</protein>
<organism evidence="2 3">
    <name type="scientific">Schistosoma margrebowiei</name>
    <dbReference type="NCBI Taxonomy" id="48269"/>
    <lineage>
        <taxon>Eukaryota</taxon>
        <taxon>Metazoa</taxon>
        <taxon>Spiralia</taxon>
        <taxon>Lophotrochozoa</taxon>
        <taxon>Platyhelminthes</taxon>
        <taxon>Trematoda</taxon>
        <taxon>Digenea</taxon>
        <taxon>Strigeidida</taxon>
        <taxon>Schistosomatoidea</taxon>
        <taxon>Schistosomatidae</taxon>
        <taxon>Schistosoma</taxon>
    </lineage>
</organism>
<accession>A0AA84ZZY3</accession>
<feature type="region of interest" description="Disordered" evidence="1">
    <location>
        <begin position="219"/>
        <end position="241"/>
    </location>
</feature>
<evidence type="ECO:0000256" key="1">
    <source>
        <dbReference type="SAM" id="MobiDB-lite"/>
    </source>
</evidence>
<proteinExistence type="predicted"/>
<name>A0AA84ZZY3_9TREM</name>
<feature type="compositionally biased region" description="Polar residues" evidence="1">
    <location>
        <begin position="227"/>
        <end position="237"/>
    </location>
</feature>
<evidence type="ECO:0000313" key="3">
    <source>
        <dbReference type="WBParaSite" id="SMRG1_56270.1"/>
    </source>
</evidence>
<dbReference type="WBParaSite" id="SMRG1_56270.1">
    <property type="protein sequence ID" value="SMRG1_56270.1"/>
    <property type="gene ID" value="SMRG1_56270"/>
</dbReference>
<feature type="compositionally biased region" description="Basic and acidic residues" evidence="1">
    <location>
        <begin position="1"/>
        <end position="11"/>
    </location>
</feature>
<feature type="region of interest" description="Disordered" evidence="1">
    <location>
        <begin position="1"/>
        <end position="26"/>
    </location>
</feature>
<evidence type="ECO:0000313" key="2">
    <source>
        <dbReference type="Proteomes" id="UP000050790"/>
    </source>
</evidence>
<reference evidence="3" key="1">
    <citation type="submission" date="2023-11" db="UniProtKB">
        <authorList>
            <consortium name="WormBaseParasite"/>
        </authorList>
    </citation>
    <scope>IDENTIFICATION</scope>
</reference>
<sequence>MEVSMSKHDEPPTIPGKLTVNTTPRQPPLLGVSSDYDIWKIRVMTCLRRVPTSEHFDYLLSYLDDEAAKRATANGFTACNSPPQNWKILDECFSLKVDTQQTAIQFLSRHQKPHESPIDYLHSLQQIATQAFPSLDILGREEITRSRFIEGLLPGALREHLLRVPPADTADLKRTALRFLTAERLSVPVATYRPTVMTVDEATEPNRQDSFQSAAAIREFRDRNNRRGQPTSTWNGRSSRDNYRDQQTECFYCRRFGKNAKKCGHNRVRDRGQQKVNVLEEEEQSLRKLNLLDDE</sequence>
<dbReference type="Proteomes" id="UP000050790">
    <property type="component" value="Unassembled WGS sequence"/>
</dbReference>
<dbReference type="AlphaFoldDB" id="A0AA84ZZY3"/>